<protein>
    <submittedName>
        <fullName evidence="2">Uncharacterized protein</fullName>
    </submittedName>
</protein>
<evidence type="ECO:0000256" key="1">
    <source>
        <dbReference type="SAM" id="Phobius"/>
    </source>
</evidence>
<dbReference type="KEGG" id="fli:Fleli_3762"/>
<evidence type="ECO:0000313" key="3">
    <source>
        <dbReference type="Proteomes" id="UP000006054"/>
    </source>
</evidence>
<reference evidence="3" key="1">
    <citation type="submission" date="2012-06" db="EMBL/GenBank/DDBJ databases">
        <title>The complete genome of Flexibacter litoralis DSM 6794.</title>
        <authorList>
            <person name="Lucas S."/>
            <person name="Copeland A."/>
            <person name="Lapidus A."/>
            <person name="Glavina del Rio T."/>
            <person name="Dalin E."/>
            <person name="Tice H."/>
            <person name="Bruce D."/>
            <person name="Goodwin L."/>
            <person name="Pitluck S."/>
            <person name="Peters L."/>
            <person name="Ovchinnikova G."/>
            <person name="Lu M."/>
            <person name="Kyrpides N."/>
            <person name="Mavromatis K."/>
            <person name="Ivanova N."/>
            <person name="Brettin T."/>
            <person name="Detter J.C."/>
            <person name="Han C."/>
            <person name="Larimer F."/>
            <person name="Land M."/>
            <person name="Hauser L."/>
            <person name="Markowitz V."/>
            <person name="Cheng J.-F."/>
            <person name="Hugenholtz P."/>
            <person name="Woyke T."/>
            <person name="Wu D."/>
            <person name="Spring S."/>
            <person name="Lang E."/>
            <person name="Kopitz M."/>
            <person name="Brambilla E."/>
            <person name="Klenk H.-P."/>
            <person name="Eisen J.A."/>
        </authorList>
    </citation>
    <scope>NUCLEOTIDE SEQUENCE [LARGE SCALE GENOMIC DNA]</scope>
    <source>
        <strain evidence="3">ATCC 23117 / DSM 6794 / NBRC 15988 / NCIMB 1366 / Sio-4</strain>
    </source>
</reference>
<keyword evidence="1" id="KW-0472">Membrane</keyword>
<gene>
    <name evidence="2" type="ordered locus">Fleli_3762</name>
</gene>
<dbReference type="AlphaFoldDB" id="I4AQ39"/>
<keyword evidence="3" id="KW-1185">Reference proteome</keyword>
<dbReference type="HOGENOM" id="CLU_2649184_0_0_10"/>
<proteinExistence type="predicted"/>
<keyword evidence="1" id="KW-1133">Transmembrane helix</keyword>
<dbReference type="Proteomes" id="UP000006054">
    <property type="component" value="Chromosome"/>
</dbReference>
<organism evidence="2 3">
    <name type="scientific">Bernardetia litoralis (strain ATCC 23117 / DSM 6794 / NBRC 15988 / NCIMB 1366 / Fx l1 / Sio-4)</name>
    <name type="common">Flexibacter litoralis</name>
    <dbReference type="NCBI Taxonomy" id="880071"/>
    <lineage>
        <taxon>Bacteria</taxon>
        <taxon>Pseudomonadati</taxon>
        <taxon>Bacteroidota</taxon>
        <taxon>Cytophagia</taxon>
        <taxon>Cytophagales</taxon>
        <taxon>Bernardetiaceae</taxon>
        <taxon>Bernardetia</taxon>
    </lineage>
</organism>
<evidence type="ECO:0000313" key="2">
    <source>
        <dbReference type="EMBL" id="AFM06074.1"/>
    </source>
</evidence>
<sequence length="76" mass="9278">MFYTNLYFQNFQKVLKIRFFLKIIYLYGSTMLFLSIKKGLDKSSPFTNFMFLDISASQDFLHFPFFLENEHEKQLR</sequence>
<feature type="transmembrane region" description="Helical" evidence="1">
    <location>
        <begin position="17"/>
        <end position="36"/>
    </location>
</feature>
<keyword evidence="1" id="KW-0812">Transmembrane</keyword>
<accession>I4AQ39</accession>
<dbReference type="EMBL" id="CP003345">
    <property type="protein sequence ID" value="AFM06074.1"/>
    <property type="molecule type" value="Genomic_DNA"/>
</dbReference>
<name>I4AQ39_BERLS</name>